<dbReference type="Gene3D" id="1.10.30.50">
    <property type="match status" value="1"/>
</dbReference>
<evidence type="ECO:0000256" key="2">
    <source>
        <dbReference type="SAM" id="MobiDB-lite"/>
    </source>
</evidence>
<dbReference type="Pfam" id="PF02720">
    <property type="entry name" value="DUF222"/>
    <property type="match status" value="1"/>
</dbReference>
<evidence type="ECO:0000259" key="3">
    <source>
        <dbReference type="SMART" id="SM00507"/>
    </source>
</evidence>
<dbReference type="Proteomes" id="UP000245590">
    <property type="component" value="Unassembled WGS sequence"/>
</dbReference>
<feature type="region of interest" description="Disordered" evidence="2">
    <location>
        <begin position="649"/>
        <end position="674"/>
    </location>
</feature>
<dbReference type="SMART" id="SM00507">
    <property type="entry name" value="HNHc"/>
    <property type="match status" value="1"/>
</dbReference>
<dbReference type="InterPro" id="IPR003870">
    <property type="entry name" value="DUF222"/>
</dbReference>
<gene>
    <name evidence="4" type="ORF">DEO23_06360</name>
</gene>
<feature type="region of interest" description="Disordered" evidence="2">
    <location>
        <begin position="402"/>
        <end position="466"/>
    </location>
</feature>
<feature type="region of interest" description="Disordered" evidence="2">
    <location>
        <begin position="1"/>
        <end position="27"/>
    </location>
</feature>
<feature type="compositionally biased region" description="Basic and acidic residues" evidence="2">
    <location>
        <begin position="649"/>
        <end position="666"/>
    </location>
</feature>
<evidence type="ECO:0000256" key="1">
    <source>
        <dbReference type="ARBA" id="ARBA00023450"/>
    </source>
</evidence>
<feature type="region of interest" description="Disordered" evidence="2">
    <location>
        <begin position="579"/>
        <end position="604"/>
    </location>
</feature>
<dbReference type="CDD" id="cd00085">
    <property type="entry name" value="HNHc"/>
    <property type="match status" value="1"/>
</dbReference>
<dbReference type="RefSeq" id="WP_109275167.1">
    <property type="nucleotide sequence ID" value="NZ_QFKX01000002.1"/>
</dbReference>
<organism evidence="4 5">
    <name type="scientific">Brachybacterium endophyticum</name>
    <dbReference type="NCBI Taxonomy" id="2182385"/>
    <lineage>
        <taxon>Bacteria</taxon>
        <taxon>Bacillati</taxon>
        <taxon>Actinomycetota</taxon>
        <taxon>Actinomycetes</taxon>
        <taxon>Micrococcales</taxon>
        <taxon>Dermabacteraceae</taxon>
        <taxon>Brachybacterium</taxon>
    </lineage>
</organism>
<accession>A0A2U2RL31</accession>
<evidence type="ECO:0000313" key="4">
    <source>
        <dbReference type="EMBL" id="PWH06573.1"/>
    </source>
</evidence>
<dbReference type="GO" id="GO:0008270">
    <property type="term" value="F:zinc ion binding"/>
    <property type="evidence" value="ECO:0007669"/>
    <property type="project" value="InterPro"/>
</dbReference>
<dbReference type="EMBL" id="QFKX01000002">
    <property type="protein sequence ID" value="PWH06573.1"/>
    <property type="molecule type" value="Genomic_DNA"/>
</dbReference>
<feature type="region of interest" description="Disordered" evidence="2">
    <location>
        <begin position="339"/>
        <end position="384"/>
    </location>
</feature>
<dbReference type="OrthoDB" id="5241234at2"/>
<dbReference type="InterPro" id="IPR002711">
    <property type="entry name" value="HNH"/>
</dbReference>
<feature type="compositionally biased region" description="Pro residues" evidence="2">
    <location>
        <begin position="438"/>
        <end position="463"/>
    </location>
</feature>
<evidence type="ECO:0000313" key="5">
    <source>
        <dbReference type="Proteomes" id="UP000245590"/>
    </source>
</evidence>
<feature type="domain" description="HNH nuclease" evidence="3">
    <location>
        <begin position="499"/>
        <end position="549"/>
    </location>
</feature>
<protein>
    <recommendedName>
        <fullName evidence="3">HNH nuclease domain-containing protein</fullName>
    </recommendedName>
</protein>
<dbReference type="GO" id="GO:0003676">
    <property type="term" value="F:nucleic acid binding"/>
    <property type="evidence" value="ECO:0007669"/>
    <property type="project" value="InterPro"/>
</dbReference>
<comment type="caution">
    <text evidence="4">The sequence shown here is derived from an EMBL/GenBank/DDBJ whole genome shotgun (WGS) entry which is preliminary data.</text>
</comment>
<keyword evidence="5" id="KW-1185">Reference proteome</keyword>
<dbReference type="GO" id="GO:0004519">
    <property type="term" value="F:endonuclease activity"/>
    <property type="evidence" value="ECO:0007669"/>
    <property type="project" value="InterPro"/>
</dbReference>
<sequence>MDHDGHRIGPGAEPTTGSSTARRAGAPSVGAVSMRVVPGGQILATPPVAGIEEAPTAIDLVETARVIGETATVQDATFTGAENGLDAQELSRVLSGIDRLTSALAALEMRTMTALDERIRAEDAEARVPLKEQGRRTAGEIRMASRISPATASRRLRSGERLVREMPRVFGALADGRLAVDAAYAIGRGSGPVSPELRPAVDEVIETHLPDLEGISTGRWSQEISAIAQCLEPEGAPDRHREAVRERSVSVTPGAHGMGTVSAHLSGLDAAAIRRKLSLQAESLRAQGDRRTHAQIMADLFADTLLGRDETMDPVHLDIGVVVSERSLLAPEHGEPAHLEGYGVIEASQIRDRVQSPRPERRPTGSEAPLGARGRAGNGEVDTDAVDETAEQRELRLAAQVARELAGHSAGAAHSEQERPRPRLVAPPQGADPTSDPQLPPPTSTAPPTPPAPADPPASPDLPDPVATETIHHLRRLYTHPTAGELVAVESRSRAFPPGLARLIRLRDQRCAAPYCDAPIRHLDHIRPVSEGGATSAENGQGLCAHCNLTKEVLGRVEHTPTADGRHAVTWTTRLGRTATVSPRSLTGLPLTGSRTQRQDQEREEQEAVLASAAARSERDDGVPSLPDELQCTVPTADPATILRRLEELQRESSAEPGGAEREERVGYGLEPEPEPTIAESEAMYRAAVASWPPAGALEDEDEILAHLAQMVA</sequence>
<reference evidence="4 5" key="1">
    <citation type="submission" date="2018-05" db="EMBL/GenBank/DDBJ databases">
        <title>Brachybacterium sp. M1HQ-2T, whole genome shotgun sequence.</title>
        <authorList>
            <person name="Tuo L."/>
        </authorList>
    </citation>
    <scope>NUCLEOTIDE SEQUENCE [LARGE SCALE GENOMIC DNA]</scope>
    <source>
        <strain evidence="4 5">M1HQ-2</strain>
    </source>
</reference>
<dbReference type="InterPro" id="IPR003615">
    <property type="entry name" value="HNH_nuc"/>
</dbReference>
<dbReference type="AlphaFoldDB" id="A0A2U2RL31"/>
<proteinExistence type="inferred from homology"/>
<name>A0A2U2RL31_9MICO</name>
<comment type="similarity">
    <text evidence="1">Belongs to the Rv1128c/1148c/1588c/1702c/1945/3466 family.</text>
</comment>
<dbReference type="Pfam" id="PF01844">
    <property type="entry name" value="HNH"/>
    <property type="match status" value="1"/>
</dbReference>
<feature type="compositionally biased region" description="Basic and acidic residues" evidence="2">
    <location>
        <begin position="349"/>
        <end position="364"/>
    </location>
</feature>